<comment type="subcellular location">
    <subcellularLocation>
        <location evidence="1">Membrane</location>
        <topology evidence="1">Multi-pass membrane protein</topology>
    </subcellularLocation>
</comment>
<feature type="transmembrane region" description="Helical" evidence="6">
    <location>
        <begin position="130"/>
        <end position="150"/>
    </location>
</feature>
<evidence type="ECO:0000256" key="6">
    <source>
        <dbReference type="SAM" id="Phobius"/>
    </source>
</evidence>
<name>A0AA39QG12_9AGAR</name>
<dbReference type="InterPro" id="IPR009311">
    <property type="entry name" value="IFI6/IFI27-like"/>
</dbReference>
<evidence type="ECO:0000256" key="2">
    <source>
        <dbReference type="ARBA" id="ARBA00007262"/>
    </source>
</evidence>
<keyword evidence="4 6" id="KW-1133">Transmembrane helix</keyword>
<reference evidence="7" key="1">
    <citation type="submission" date="2023-06" db="EMBL/GenBank/DDBJ databases">
        <authorList>
            <consortium name="Lawrence Berkeley National Laboratory"/>
            <person name="Ahrendt S."/>
            <person name="Sahu N."/>
            <person name="Indic B."/>
            <person name="Wong-Bajracharya J."/>
            <person name="Merenyi Z."/>
            <person name="Ke H.-M."/>
            <person name="Monk M."/>
            <person name="Kocsube S."/>
            <person name="Drula E."/>
            <person name="Lipzen A."/>
            <person name="Balint B."/>
            <person name="Henrissat B."/>
            <person name="Andreopoulos B."/>
            <person name="Martin F.M."/>
            <person name="Harder C.B."/>
            <person name="Rigling D."/>
            <person name="Ford K.L."/>
            <person name="Foster G.D."/>
            <person name="Pangilinan J."/>
            <person name="Papanicolaou A."/>
            <person name="Barry K."/>
            <person name="LaButti K."/>
            <person name="Viragh M."/>
            <person name="Koriabine M."/>
            <person name="Yan M."/>
            <person name="Riley R."/>
            <person name="Champramary S."/>
            <person name="Plett K.L."/>
            <person name="Tsai I.J."/>
            <person name="Slot J."/>
            <person name="Sipos G."/>
            <person name="Plett J."/>
            <person name="Nagy L.G."/>
            <person name="Grigoriev I.V."/>
        </authorList>
    </citation>
    <scope>NUCLEOTIDE SEQUENCE</scope>
    <source>
        <strain evidence="7">HWK02</strain>
    </source>
</reference>
<evidence type="ECO:0000256" key="5">
    <source>
        <dbReference type="ARBA" id="ARBA00023136"/>
    </source>
</evidence>
<evidence type="ECO:0000313" key="8">
    <source>
        <dbReference type="Proteomes" id="UP001175228"/>
    </source>
</evidence>
<dbReference type="GO" id="GO:0016020">
    <property type="term" value="C:membrane"/>
    <property type="evidence" value="ECO:0007669"/>
    <property type="project" value="UniProtKB-SubCell"/>
</dbReference>
<feature type="transmembrane region" description="Helical" evidence="6">
    <location>
        <begin position="65"/>
        <end position="89"/>
    </location>
</feature>
<comment type="caution">
    <text evidence="7">The sequence shown here is derived from an EMBL/GenBank/DDBJ whole genome shotgun (WGS) entry which is preliminary data.</text>
</comment>
<dbReference type="AlphaFoldDB" id="A0AA39QG12"/>
<dbReference type="Pfam" id="PF06140">
    <property type="entry name" value="Ifi-6-16"/>
    <property type="match status" value="1"/>
</dbReference>
<dbReference type="EMBL" id="JAUEPU010000005">
    <property type="protein sequence ID" value="KAK0502225.1"/>
    <property type="molecule type" value="Genomic_DNA"/>
</dbReference>
<organism evidence="7 8">
    <name type="scientific">Armillaria luteobubalina</name>
    <dbReference type="NCBI Taxonomy" id="153913"/>
    <lineage>
        <taxon>Eukaryota</taxon>
        <taxon>Fungi</taxon>
        <taxon>Dikarya</taxon>
        <taxon>Basidiomycota</taxon>
        <taxon>Agaricomycotina</taxon>
        <taxon>Agaricomycetes</taxon>
        <taxon>Agaricomycetidae</taxon>
        <taxon>Agaricales</taxon>
        <taxon>Marasmiineae</taxon>
        <taxon>Physalacriaceae</taxon>
        <taxon>Armillaria</taxon>
    </lineage>
</organism>
<evidence type="ECO:0000256" key="1">
    <source>
        <dbReference type="ARBA" id="ARBA00004141"/>
    </source>
</evidence>
<proteinExistence type="inferred from homology"/>
<dbReference type="InterPro" id="IPR038213">
    <property type="entry name" value="IFI6/IFI27-like_sf"/>
</dbReference>
<keyword evidence="3 6" id="KW-0812">Transmembrane</keyword>
<accession>A0AA39QG12</accession>
<comment type="similarity">
    <text evidence="2">Belongs to the IFI6/IFI27 family.</text>
</comment>
<evidence type="ECO:0000256" key="3">
    <source>
        <dbReference type="ARBA" id="ARBA00022692"/>
    </source>
</evidence>
<keyword evidence="8" id="KW-1185">Reference proteome</keyword>
<evidence type="ECO:0000313" key="7">
    <source>
        <dbReference type="EMBL" id="KAK0502225.1"/>
    </source>
</evidence>
<dbReference type="Proteomes" id="UP001175228">
    <property type="component" value="Unassembled WGS sequence"/>
</dbReference>
<gene>
    <name evidence="7" type="ORF">EDD18DRAFT_684053</name>
</gene>
<sequence length="172" mass="18055">MWHIEDTPLTLADLTIEDFSRIQKPRLTHEASQSRTPIFCTLSTLEYIALPNYDTRMPLKQRPRYILIGAAVGGTIGAILAPIIAPAILGFGATGPVPGGIASKIQSSMGNVPPGSLFSRLQSMAMGGPIGPAILVYIIPGAAMVGIVGAPDWFACVFDCESVPPEVGPGGR</sequence>
<keyword evidence="5 6" id="KW-0472">Membrane</keyword>
<evidence type="ECO:0000256" key="4">
    <source>
        <dbReference type="ARBA" id="ARBA00022989"/>
    </source>
</evidence>
<protein>
    <submittedName>
        <fullName evidence="7">Uncharacterized protein</fullName>
    </submittedName>
</protein>
<dbReference type="Gene3D" id="6.10.110.10">
    <property type="match status" value="1"/>
</dbReference>